<dbReference type="Pfam" id="PF08281">
    <property type="entry name" value="Sigma70_r4_2"/>
    <property type="match status" value="1"/>
</dbReference>
<name>A0A415FVX8_9BACE</name>
<sequence length="200" mass="23674">MNEEKSSFIKGINEQHPAAYHQLYNEYYKALVLYAINFLSSQQAAEDIVQDLFATMWEKKMRFLSLPSFRTYLYNSIRNASLNYLKHQNVESLYLERLASTYREITEEEDTNEEEVYRLLFRAIDKLPTRCREIFLLHMDGKKNEEIATALGISIETVKTQKKRAIQSIKEQMGTCYFLLPLCDILYSSQVFFRNQNNLF</sequence>
<feature type="domain" description="RNA polymerase sigma factor 70 region 4 type 2" evidence="6">
    <location>
        <begin position="119"/>
        <end position="167"/>
    </location>
</feature>
<organism evidence="7 8">
    <name type="scientific">Bacteroides xylanisolvens</name>
    <dbReference type="NCBI Taxonomy" id="371601"/>
    <lineage>
        <taxon>Bacteria</taxon>
        <taxon>Pseudomonadati</taxon>
        <taxon>Bacteroidota</taxon>
        <taxon>Bacteroidia</taxon>
        <taxon>Bacteroidales</taxon>
        <taxon>Bacteroidaceae</taxon>
        <taxon>Bacteroides</taxon>
    </lineage>
</organism>
<dbReference type="GO" id="GO:0003677">
    <property type="term" value="F:DNA binding"/>
    <property type="evidence" value="ECO:0007669"/>
    <property type="project" value="InterPro"/>
</dbReference>
<keyword evidence="4" id="KW-0804">Transcription</keyword>
<dbReference type="InterPro" id="IPR014327">
    <property type="entry name" value="RNA_pol_sigma70_bacteroid"/>
</dbReference>
<protein>
    <submittedName>
        <fullName evidence="7">RNA polymerase sigma-70 factor</fullName>
    </submittedName>
</protein>
<dbReference type="CDD" id="cd06171">
    <property type="entry name" value="Sigma70_r4"/>
    <property type="match status" value="1"/>
</dbReference>
<comment type="similarity">
    <text evidence="1">Belongs to the sigma-70 factor family. ECF subfamily.</text>
</comment>
<evidence type="ECO:0000313" key="8">
    <source>
        <dbReference type="Proteomes" id="UP000285503"/>
    </source>
</evidence>
<dbReference type="SUPFAM" id="SSF88946">
    <property type="entry name" value="Sigma2 domain of RNA polymerase sigma factors"/>
    <property type="match status" value="1"/>
</dbReference>
<dbReference type="PANTHER" id="PTHR43133">
    <property type="entry name" value="RNA POLYMERASE ECF-TYPE SIGMA FACTO"/>
    <property type="match status" value="1"/>
</dbReference>
<dbReference type="InterPro" id="IPR013324">
    <property type="entry name" value="RNA_pol_sigma_r3/r4-like"/>
</dbReference>
<evidence type="ECO:0000313" key="7">
    <source>
        <dbReference type="EMBL" id="RHK27077.1"/>
    </source>
</evidence>
<dbReference type="EMBL" id="QRNE01000055">
    <property type="protein sequence ID" value="RHK27077.1"/>
    <property type="molecule type" value="Genomic_DNA"/>
</dbReference>
<comment type="caution">
    <text evidence="7">The sequence shown here is derived from an EMBL/GenBank/DDBJ whole genome shotgun (WGS) entry which is preliminary data.</text>
</comment>
<dbReference type="Proteomes" id="UP000285503">
    <property type="component" value="Unassembled WGS sequence"/>
</dbReference>
<dbReference type="PANTHER" id="PTHR43133:SF46">
    <property type="entry name" value="RNA POLYMERASE SIGMA-70 FACTOR ECF SUBFAMILY"/>
    <property type="match status" value="1"/>
</dbReference>
<evidence type="ECO:0000259" key="5">
    <source>
        <dbReference type="Pfam" id="PF04542"/>
    </source>
</evidence>
<evidence type="ECO:0000256" key="2">
    <source>
        <dbReference type="ARBA" id="ARBA00023015"/>
    </source>
</evidence>
<reference evidence="7 8" key="1">
    <citation type="submission" date="2018-08" db="EMBL/GenBank/DDBJ databases">
        <title>A genome reference for cultivated species of the human gut microbiota.</title>
        <authorList>
            <person name="Zou Y."/>
            <person name="Xue W."/>
            <person name="Luo G."/>
        </authorList>
    </citation>
    <scope>NUCLEOTIDE SEQUENCE [LARGE SCALE GENOMIC DNA]</scope>
    <source>
        <strain evidence="7 8">AF46-11NS</strain>
    </source>
</reference>
<dbReference type="PRINTS" id="PR00038">
    <property type="entry name" value="HTHLUXR"/>
</dbReference>
<dbReference type="InterPro" id="IPR013249">
    <property type="entry name" value="RNA_pol_sigma70_r4_t2"/>
</dbReference>
<keyword evidence="3" id="KW-0731">Sigma factor</keyword>
<proteinExistence type="inferred from homology"/>
<dbReference type="InterPro" id="IPR013325">
    <property type="entry name" value="RNA_pol_sigma_r2"/>
</dbReference>
<dbReference type="GO" id="GO:0006352">
    <property type="term" value="P:DNA-templated transcription initiation"/>
    <property type="evidence" value="ECO:0007669"/>
    <property type="project" value="InterPro"/>
</dbReference>
<evidence type="ECO:0000256" key="4">
    <source>
        <dbReference type="ARBA" id="ARBA00023163"/>
    </source>
</evidence>
<dbReference type="InterPro" id="IPR000792">
    <property type="entry name" value="Tscrpt_reg_LuxR_C"/>
</dbReference>
<dbReference type="NCBIfam" id="TIGR02985">
    <property type="entry name" value="Sig70_bacteroi1"/>
    <property type="match status" value="1"/>
</dbReference>
<accession>A0A415FVX8</accession>
<feature type="domain" description="RNA polymerase sigma-70 region 2" evidence="5">
    <location>
        <begin position="23"/>
        <end position="88"/>
    </location>
</feature>
<dbReference type="InterPro" id="IPR014284">
    <property type="entry name" value="RNA_pol_sigma-70_dom"/>
</dbReference>
<gene>
    <name evidence="7" type="ORF">DW075_11460</name>
</gene>
<dbReference type="Gene3D" id="1.10.1740.10">
    <property type="match status" value="1"/>
</dbReference>
<dbReference type="Pfam" id="PF04542">
    <property type="entry name" value="Sigma70_r2"/>
    <property type="match status" value="1"/>
</dbReference>
<dbReference type="InterPro" id="IPR036388">
    <property type="entry name" value="WH-like_DNA-bd_sf"/>
</dbReference>
<dbReference type="InterPro" id="IPR007627">
    <property type="entry name" value="RNA_pol_sigma70_r2"/>
</dbReference>
<dbReference type="SUPFAM" id="SSF88659">
    <property type="entry name" value="Sigma3 and sigma4 domains of RNA polymerase sigma factors"/>
    <property type="match status" value="1"/>
</dbReference>
<dbReference type="AlphaFoldDB" id="A0A415FVX8"/>
<evidence type="ECO:0000256" key="3">
    <source>
        <dbReference type="ARBA" id="ARBA00023082"/>
    </source>
</evidence>
<dbReference type="NCBIfam" id="TIGR02937">
    <property type="entry name" value="sigma70-ECF"/>
    <property type="match status" value="1"/>
</dbReference>
<dbReference type="InterPro" id="IPR039425">
    <property type="entry name" value="RNA_pol_sigma-70-like"/>
</dbReference>
<evidence type="ECO:0000256" key="1">
    <source>
        <dbReference type="ARBA" id="ARBA00010641"/>
    </source>
</evidence>
<evidence type="ECO:0000259" key="6">
    <source>
        <dbReference type="Pfam" id="PF08281"/>
    </source>
</evidence>
<dbReference type="Gene3D" id="1.10.10.10">
    <property type="entry name" value="Winged helix-like DNA-binding domain superfamily/Winged helix DNA-binding domain"/>
    <property type="match status" value="1"/>
</dbReference>
<keyword evidence="2" id="KW-0805">Transcription regulation</keyword>
<dbReference type="GO" id="GO:0016987">
    <property type="term" value="F:sigma factor activity"/>
    <property type="evidence" value="ECO:0007669"/>
    <property type="project" value="UniProtKB-KW"/>
</dbReference>